<accession>A0A177TCD1</accession>
<comment type="caution">
    <text evidence="2">The sequence shown here is derived from an EMBL/GenBank/DDBJ whole genome shotgun (WGS) entry which is preliminary data.</text>
</comment>
<evidence type="ECO:0000256" key="1">
    <source>
        <dbReference type="SAM" id="MobiDB-lite"/>
    </source>
</evidence>
<feature type="compositionally biased region" description="Pro residues" evidence="1">
    <location>
        <begin position="263"/>
        <end position="272"/>
    </location>
</feature>
<dbReference type="Proteomes" id="UP000077521">
    <property type="component" value="Unassembled WGS sequence"/>
</dbReference>
<feature type="compositionally biased region" description="Polar residues" evidence="1">
    <location>
        <begin position="231"/>
        <end position="249"/>
    </location>
</feature>
<dbReference type="OrthoDB" id="10429218at2759"/>
<dbReference type="EMBL" id="LWDF02000269">
    <property type="protein sequence ID" value="KAE8250963.1"/>
    <property type="molecule type" value="Genomic_DNA"/>
</dbReference>
<gene>
    <name evidence="2" type="ORF">A4X13_0g4227</name>
</gene>
<evidence type="ECO:0000313" key="3">
    <source>
        <dbReference type="Proteomes" id="UP000077521"/>
    </source>
</evidence>
<protein>
    <submittedName>
        <fullName evidence="2">Uncharacterized protein</fullName>
    </submittedName>
</protein>
<feature type="region of interest" description="Disordered" evidence="1">
    <location>
        <begin position="230"/>
        <end position="281"/>
    </location>
</feature>
<reference evidence="2" key="1">
    <citation type="submission" date="2016-04" db="EMBL/GenBank/DDBJ databases">
        <authorList>
            <person name="Nguyen H.D."/>
            <person name="Samba Siva P."/>
            <person name="Cullis J."/>
            <person name="Levesque C.A."/>
            <person name="Hambleton S."/>
        </authorList>
    </citation>
    <scope>NUCLEOTIDE SEQUENCE</scope>
    <source>
        <strain evidence="2">DAOMC 236416</strain>
    </source>
</reference>
<keyword evidence="3" id="KW-1185">Reference proteome</keyword>
<organism evidence="2 3">
    <name type="scientific">Tilletia indica</name>
    <dbReference type="NCBI Taxonomy" id="43049"/>
    <lineage>
        <taxon>Eukaryota</taxon>
        <taxon>Fungi</taxon>
        <taxon>Dikarya</taxon>
        <taxon>Basidiomycota</taxon>
        <taxon>Ustilaginomycotina</taxon>
        <taxon>Exobasidiomycetes</taxon>
        <taxon>Tilletiales</taxon>
        <taxon>Tilletiaceae</taxon>
        <taxon>Tilletia</taxon>
    </lineage>
</organism>
<reference evidence="2" key="2">
    <citation type="journal article" date="2019" name="IMA Fungus">
        <title>Genome sequencing and comparison of five Tilletia species to identify candidate genes for the detection of regulated species infecting wheat.</title>
        <authorList>
            <person name="Nguyen H.D.T."/>
            <person name="Sultana T."/>
            <person name="Kesanakurti P."/>
            <person name="Hambleton S."/>
        </authorList>
    </citation>
    <scope>NUCLEOTIDE SEQUENCE</scope>
    <source>
        <strain evidence="2">DAOMC 236416</strain>
    </source>
</reference>
<dbReference type="AlphaFoldDB" id="A0A177TCD1"/>
<proteinExistence type="predicted"/>
<evidence type="ECO:0000313" key="2">
    <source>
        <dbReference type="EMBL" id="KAE8250963.1"/>
    </source>
</evidence>
<sequence length="281" mass="30963">MATPTTPGSSSKTMKWATHLALTGDVILGTADSKDAVHDINSTMDDEDGEMHQLSLNCWSREVPLQGLYLLYKVPFATNPNRLGVSYPAQMRRVPDEFEGMLSAAAALPASPVMLSGCAPVVWIDATRKTAIVQGFTYLNKTHQWQQFKIRIMFEDNSRWAAWLIPGARTLVDFDCVIVRMGADDIYDAYIRRIMTLGPAPPALLQALEITSPGNDDRAERLRQARAANRLSAQQKGKGTEEAATNHSKQPVEDGTTLATVTPPTPSTPPPTQTRKRNRME</sequence>
<name>A0A177TCD1_9BASI</name>